<dbReference type="Gene3D" id="3.30.890.10">
    <property type="entry name" value="Methyl-cpg-binding Protein 2, Chain A"/>
    <property type="match status" value="2"/>
</dbReference>
<dbReference type="PANTHER" id="PTHR46024">
    <property type="entry name" value="HISTONE-LYSINE N-METHYLTRANSFERASE EGGLESS"/>
    <property type="match status" value="1"/>
</dbReference>
<dbReference type="PROSITE" id="PS50982">
    <property type="entry name" value="MBD"/>
    <property type="match status" value="2"/>
</dbReference>
<dbReference type="PANTHER" id="PTHR46024:SF1">
    <property type="entry name" value="HISTONE-LYSINE N-METHYLTRANSFERASE EGGLESS"/>
    <property type="match status" value="1"/>
</dbReference>
<name>A0A0B1SLS1_OESDE</name>
<dbReference type="InterPro" id="IPR051516">
    <property type="entry name" value="SETDB_methyltransferase"/>
</dbReference>
<evidence type="ECO:0000256" key="5">
    <source>
        <dbReference type="ARBA" id="ARBA00023242"/>
    </source>
</evidence>
<evidence type="ECO:0000313" key="7">
    <source>
        <dbReference type="EMBL" id="KHJ84477.1"/>
    </source>
</evidence>
<dbReference type="InterPro" id="IPR001739">
    <property type="entry name" value="Methyl_CpG_DNA-bd"/>
</dbReference>
<gene>
    <name evidence="7" type="ORF">OESDEN_15808</name>
</gene>
<dbReference type="GO" id="GO:0046872">
    <property type="term" value="F:metal ion binding"/>
    <property type="evidence" value="ECO:0007669"/>
    <property type="project" value="UniProtKB-KW"/>
</dbReference>
<feature type="domain" description="MBD" evidence="6">
    <location>
        <begin position="193"/>
        <end position="267"/>
    </location>
</feature>
<accession>A0A0B1SLS1</accession>
<dbReference type="EMBL" id="KN568316">
    <property type="protein sequence ID" value="KHJ84477.1"/>
    <property type="molecule type" value="Genomic_DNA"/>
</dbReference>
<dbReference type="GO" id="GO:0005634">
    <property type="term" value="C:nucleus"/>
    <property type="evidence" value="ECO:0007669"/>
    <property type="project" value="UniProtKB-SubCell"/>
</dbReference>
<keyword evidence="5" id="KW-0539">Nucleus</keyword>
<keyword evidence="8" id="KW-1185">Reference proteome</keyword>
<dbReference type="GO" id="GO:0046974">
    <property type="term" value="F:histone H3K9 methyltransferase activity"/>
    <property type="evidence" value="ECO:0007669"/>
    <property type="project" value="TreeGrafter"/>
</dbReference>
<dbReference type="GO" id="GO:0010629">
    <property type="term" value="P:negative regulation of gene expression"/>
    <property type="evidence" value="ECO:0007669"/>
    <property type="project" value="TreeGrafter"/>
</dbReference>
<dbReference type="Proteomes" id="UP000053660">
    <property type="component" value="Unassembled WGS sequence"/>
</dbReference>
<dbReference type="Pfam" id="PF01429">
    <property type="entry name" value="MBD"/>
    <property type="match status" value="2"/>
</dbReference>
<keyword evidence="2" id="KW-0808">Transferase</keyword>
<evidence type="ECO:0000256" key="1">
    <source>
        <dbReference type="ARBA" id="ARBA00004123"/>
    </source>
</evidence>
<dbReference type="GO" id="GO:0003677">
    <property type="term" value="F:DNA binding"/>
    <property type="evidence" value="ECO:0007669"/>
    <property type="project" value="InterPro"/>
</dbReference>
<dbReference type="OrthoDB" id="5792673at2759"/>
<evidence type="ECO:0000259" key="6">
    <source>
        <dbReference type="PROSITE" id="PS50982"/>
    </source>
</evidence>
<dbReference type="AlphaFoldDB" id="A0A0B1SLS1"/>
<protein>
    <recommendedName>
        <fullName evidence="6">MBD domain-containing protein</fullName>
    </recommendedName>
</protein>
<comment type="subcellular location">
    <subcellularLocation>
        <location evidence="1">Nucleus</location>
    </subcellularLocation>
</comment>
<organism evidence="7 8">
    <name type="scientific">Oesophagostomum dentatum</name>
    <name type="common">Nodular worm</name>
    <dbReference type="NCBI Taxonomy" id="61180"/>
    <lineage>
        <taxon>Eukaryota</taxon>
        <taxon>Metazoa</taxon>
        <taxon>Ecdysozoa</taxon>
        <taxon>Nematoda</taxon>
        <taxon>Chromadorea</taxon>
        <taxon>Rhabditida</taxon>
        <taxon>Rhabditina</taxon>
        <taxon>Rhabditomorpha</taxon>
        <taxon>Strongyloidea</taxon>
        <taxon>Strongylidae</taxon>
        <taxon>Oesophagostomum</taxon>
    </lineage>
</organism>
<dbReference type="SMART" id="SM00391">
    <property type="entry name" value="MBD"/>
    <property type="match status" value="2"/>
</dbReference>
<dbReference type="InterPro" id="IPR016177">
    <property type="entry name" value="DNA-bd_dom_sf"/>
</dbReference>
<dbReference type="CDD" id="cd00122">
    <property type="entry name" value="MBD"/>
    <property type="match status" value="2"/>
</dbReference>
<evidence type="ECO:0000256" key="2">
    <source>
        <dbReference type="ARBA" id="ARBA00022679"/>
    </source>
</evidence>
<dbReference type="SUPFAM" id="SSF54171">
    <property type="entry name" value="DNA-binding domain"/>
    <property type="match status" value="2"/>
</dbReference>
<evidence type="ECO:0000313" key="8">
    <source>
        <dbReference type="Proteomes" id="UP000053660"/>
    </source>
</evidence>
<evidence type="ECO:0000256" key="3">
    <source>
        <dbReference type="ARBA" id="ARBA00022723"/>
    </source>
</evidence>
<keyword evidence="4" id="KW-0862">Zinc</keyword>
<evidence type="ECO:0000256" key="4">
    <source>
        <dbReference type="ARBA" id="ARBA00022833"/>
    </source>
</evidence>
<feature type="domain" description="MBD" evidence="6">
    <location>
        <begin position="314"/>
        <end position="388"/>
    </location>
</feature>
<proteinExistence type="predicted"/>
<sequence>MKKPSPPERPAQAIVAYDRNQDRVTAYVVATDRALCVLRFPPRNSSVSGANCFEYPCTTPGHVHVDETIFRGSSRIHAVNLEHFGNNNMSARRMAKNRSHFDVVQPSPCLDRLKATTTARKSSLPVRTDGGPEGDVLSFELDPQTLAIRKKKEAQFEVLPCSRPIPQVTWQYHTECSPICLGGLERDPGDPQFYTCSPLHIPILCGWKRMLYLYDSSNRRVSDGRILYRAPCGRSLVSKKAVASYLKEVGSELTIDLFCFDPVIETKTFVHYIIFSFEVLPCSRPIPQVTWQYHTECSPICLGGLERDPGDPQFYTCSPLHIPILCGWKRMLYLYDSSNRRVSDGRILYRAPCGRSLVSKKAVASYLKEVGSELTIDLFCFDPVIETKTFVHVSSLLVRVYLSRIFC</sequence>
<keyword evidence="3" id="KW-0479">Metal-binding</keyword>
<reference evidence="7 8" key="1">
    <citation type="submission" date="2014-03" db="EMBL/GenBank/DDBJ databases">
        <title>Draft genome of the hookworm Oesophagostomum dentatum.</title>
        <authorList>
            <person name="Mitreva M."/>
        </authorList>
    </citation>
    <scope>NUCLEOTIDE SEQUENCE [LARGE SCALE GENOMIC DNA]</scope>
    <source>
        <strain evidence="7 8">OD-Hann</strain>
    </source>
</reference>
<dbReference type="GO" id="GO:0070828">
    <property type="term" value="P:heterochromatin organization"/>
    <property type="evidence" value="ECO:0007669"/>
    <property type="project" value="TreeGrafter"/>
</dbReference>